<proteinExistence type="inferred from homology"/>
<keyword evidence="4 11" id="KW-0808">Transferase</keyword>
<dbReference type="InterPro" id="IPR043138">
    <property type="entry name" value="GGT_lsub"/>
</dbReference>
<keyword evidence="13" id="KW-0732">Signal</keyword>
<dbReference type="EC" id="2.3.2.2" evidence="11"/>
<comment type="catalytic activity">
    <reaction evidence="2 11">
        <text>glutathione + H2O = L-cysteinylglycine + L-glutamate</text>
        <dbReference type="Rhea" id="RHEA:28807"/>
        <dbReference type="ChEBI" id="CHEBI:15377"/>
        <dbReference type="ChEBI" id="CHEBI:29985"/>
        <dbReference type="ChEBI" id="CHEBI:57925"/>
        <dbReference type="ChEBI" id="CHEBI:61694"/>
        <dbReference type="EC" id="3.4.19.13"/>
    </reaction>
</comment>
<dbReference type="InterPro" id="IPR051792">
    <property type="entry name" value="GGT_bact"/>
</dbReference>
<gene>
    <name evidence="14" type="primary">ggt</name>
    <name evidence="14" type="ORF">KCMC57_11350</name>
</gene>
<evidence type="ECO:0000256" key="5">
    <source>
        <dbReference type="ARBA" id="ARBA00022801"/>
    </source>
</evidence>
<dbReference type="EMBL" id="AP035881">
    <property type="protein sequence ID" value="BFP44767.1"/>
    <property type="molecule type" value="Genomic_DNA"/>
</dbReference>
<evidence type="ECO:0000256" key="11">
    <source>
        <dbReference type="RuleBase" id="RU368036"/>
    </source>
</evidence>
<evidence type="ECO:0000256" key="7">
    <source>
        <dbReference type="ARBA" id="ARBA00023315"/>
    </source>
</evidence>
<dbReference type="PANTHER" id="PTHR43199:SF1">
    <property type="entry name" value="GLUTATHIONE HYDROLASE PROENZYME"/>
    <property type="match status" value="1"/>
</dbReference>
<keyword evidence="7 11" id="KW-0012">Acyltransferase</keyword>
<evidence type="ECO:0000256" key="12">
    <source>
        <dbReference type="SAM" id="MobiDB-lite"/>
    </source>
</evidence>
<accession>A0AB33JWP3</accession>
<dbReference type="GO" id="GO:0103068">
    <property type="term" value="F:leukotriene C4 gamma-glutamyl transferase activity"/>
    <property type="evidence" value="ECO:0007669"/>
    <property type="project" value="UniProtKB-EC"/>
</dbReference>
<evidence type="ECO:0000256" key="2">
    <source>
        <dbReference type="ARBA" id="ARBA00001089"/>
    </source>
</evidence>
<dbReference type="GO" id="GO:0006751">
    <property type="term" value="P:glutathione catabolic process"/>
    <property type="evidence" value="ECO:0007669"/>
    <property type="project" value="UniProtKB-UniRule"/>
</dbReference>
<evidence type="ECO:0000256" key="8">
    <source>
        <dbReference type="ARBA" id="ARBA00047417"/>
    </source>
</evidence>
<sequence length="594" mass="61838">MRLSRLAPLTLTGALICALATPAQAQHGPPPKVPEAVGWGGAVASVDADATAAGLEVLRRGGNAVDAAVATAAALGVSEPYSAGIGGGGYFVHYDARTGRVETLDGREVAGRTAGETLFQENGKPLAFADAVTSGLSVGVPGSPATWDRALELWGSRGLDEVLKPAVKLAERGFTVDQTFVDQTALNETRFRAFPDTGKLFLPGGKLPVVGSTFRNPELAATYRELGRKGVDTLYQGELGADIVRTLQHPPVDPASGWNARPGQVDRKDLADYRVIRRQPTHLDYRGYDIYGMAPSSSGGTTVGEALGILEHSDLGAVSPTQYLHRYLDSSRIAFADRGRWVGDPAFSEVPTRQLLSDEFTAARACLIDPAKALTSPLAPGDPYHPAACATGGQAVPETHEGPSTTHLTVADRWGNVVAYTLTLEQTGGSGITVPGRGFLLNNELTDFSFAPATAGVPDPNLPGPGKRPRSSISPTIVLKGGKPVIAVGTPGGSTIITTVLQVLLGRLDRGLTLEQAIAAPRASQRNTTASQAEPAFLAGPERAGLEALGHSFVLNPEIGAATGVERLPDGRWVAAAEPVRRGGGSAGVVHPAR</sequence>
<feature type="signal peptide" evidence="13">
    <location>
        <begin position="1"/>
        <end position="25"/>
    </location>
</feature>
<evidence type="ECO:0000256" key="3">
    <source>
        <dbReference type="ARBA" id="ARBA00009381"/>
    </source>
</evidence>
<dbReference type="EC" id="3.4.19.13" evidence="11"/>
<feature type="region of interest" description="Disordered" evidence="12">
    <location>
        <begin position="455"/>
        <end position="475"/>
    </location>
</feature>
<comment type="subunit">
    <text evidence="11">This enzyme consists of two polypeptide chains, which are synthesized in precursor form from a single polypeptide.</text>
</comment>
<protein>
    <recommendedName>
        <fullName evidence="11">Glutathione hydrolase proenzyme</fullName>
        <ecNumber evidence="11">2.3.2.2</ecNumber>
        <ecNumber evidence="11">3.4.19.13</ecNumber>
    </recommendedName>
    <component>
        <recommendedName>
            <fullName evidence="11">Glutathione hydrolase large chain</fullName>
        </recommendedName>
    </component>
    <component>
        <recommendedName>
            <fullName evidence="11">Glutathione hydrolase small chain</fullName>
        </recommendedName>
    </component>
</protein>
<dbReference type="PRINTS" id="PR01210">
    <property type="entry name" value="GGTRANSPTASE"/>
</dbReference>
<feature type="binding site" evidence="10">
    <location>
        <position position="493"/>
    </location>
    <ligand>
        <name>L-glutamate</name>
        <dbReference type="ChEBI" id="CHEBI:29985"/>
    </ligand>
</feature>
<evidence type="ECO:0000256" key="13">
    <source>
        <dbReference type="SAM" id="SignalP"/>
    </source>
</evidence>
<dbReference type="SUPFAM" id="SSF56235">
    <property type="entry name" value="N-terminal nucleophile aminohydrolases (Ntn hydrolases)"/>
    <property type="match status" value="1"/>
</dbReference>
<dbReference type="Pfam" id="PF01019">
    <property type="entry name" value="G_glu_transpept"/>
    <property type="match status" value="1"/>
</dbReference>
<dbReference type="AlphaFoldDB" id="A0AB33JWP3"/>
<dbReference type="NCBIfam" id="TIGR00066">
    <property type="entry name" value="g_glut_trans"/>
    <property type="match status" value="1"/>
</dbReference>
<comment type="PTM">
    <text evidence="11">Cleaved by autocatalysis into a large and a small subunit.</text>
</comment>
<feature type="binding site" evidence="10">
    <location>
        <begin position="471"/>
        <end position="472"/>
    </location>
    <ligand>
        <name>L-glutamate</name>
        <dbReference type="ChEBI" id="CHEBI:29985"/>
    </ligand>
</feature>
<keyword evidence="11" id="KW-0317">Glutathione biosynthesis</keyword>
<evidence type="ECO:0000256" key="1">
    <source>
        <dbReference type="ARBA" id="ARBA00001049"/>
    </source>
</evidence>
<dbReference type="GO" id="GO:0006750">
    <property type="term" value="P:glutathione biosynthetic process"/>
    <property type="evidence" value="ECO:0007669"/>
    <property type="project" value="UniProtKB-KW"/>
</dbReference>
<dbReference type="PANTHER" id="PTHR43199">
    <property type="entry name" value="GLUTATHIONE HYDROLASE"/>
    <property type="match status" value="1"/>
</dbReference>
<evidence type="ECO:0000256" key="9">
    <source>
        <dbReference type="PIRSR" id="PIRSR600101-1"/>
    </source>
</evidence>
<feature type="chain" id="PRO_5044217380" description="Glutathione hydrolase proenzyme" evidence="13">
    <location>
        <begin position="26"/>
        <end position="594"/>
    </location>
</feature>
<reference evidence="14" key="1">
    <citation type="submission" date="2024-07" db="EMBL/GenBank/DDBJ databases">
        <title>Complete genome sequences of cellulolytic bacteria, Kitasatospora sp. CMC57 and Streptomyces sp. CMC78, isolated from Japanese agricultural soil.</title>
        <authorList>
            <person name="Hashimoto T."/>
            <person name="Ito M."/>
            <person name="Iwamoto M."/>
            <person name="Fukahori D."/>
            <person name="Shoda T."/>
            <person name="Sakoda M."/>
            <person name="Morohoshi T."/>
            <person name="Mitsuboshi M."/>
            <person name="Nishizawa T."/>
        </authorList>
    </citation>
    <scope>NUCLEOTIDE SEQUENCE</scope>
    <source>
        <strain evidence="14">CMC57</strain>
    </source>
</reference>
<dbReference type="GO" id="GO:0036374">
    <property type="term" value="F:glutathione hydrolase activity"/>
    <property type="evidence" value="ECO:0007669"/>
    <property type="project" value="UniProtKB-UniRule"/>
</dbReference>
<comment type="similarity">
    <text evidence="3 11">Belongs to the gamma-glutamyltransferase family.</text>
</comment>
<comment type="catalytic activity">
    <reaction evidence="1 11">
        <text>an S-substituted glutathione + H2O = an S-substituted L-cysteinylglycine + L-glutamate</text>
        <dbReference type="Rhea" id="RHEA:59468"/>
        <dbReference type="ChEBI" id="CHEBI:15377"/>
        <dbReference type="ChEBI" id="CHEBI:29985"/>
        <dbReference type="ChEBI" id="CHEBI:90779"/>
        <dbReference type="ChEBI" id="CHEBI:143103"/>
        <dbReference type="EC" id="3.4.19.13"/>
    </reaction>
</comment>
<evidence type="ECO:0000313" key="14">
    <source>
        <dbReference type="EMBL" id="BFP44767.1"/>
    </source>
</evidence>
<feature type="binding site" evidence="10">
    <location>
        <position position="107"/>
    </location>
    <ligand>
        <name>L-glutamate</name>
        <dbReference type="ChEBI" id="CHEBI:29985"/>
    </ligand>
</feature>
<keyword evidence="5 11" id="KW-0378">Hydrolase</keyword>
<evidence type="ECO:0000256" key="4">
    <source>
        <dbReference type="ARBA" id="ARBA00022679"/>
    </source>
</evidence>
<feature type="binding site" evidence="10">
    <location>
        <position position="447"/>
    </location>
    <ligand>
        <name>L-glutamate</name>
        <dbReference type="ChEBI" id="CHEBI:29985"/>
    </ligand>
</feature>
<comment type="pathway">
    <text evidence="11">Sulfur metabolism; glutathione metabolism.</text>
</comment>
<keyword evidence="6 11" id="KW-0865">Zymogen</keyword>
<comment type="catalytic activity">
    <reaction evidence="8 11">
        <text>an N-terminal (5-L-glutamyl)-[peptide] + an alpha-amino acid = 5-L-glutamyl amino acid + an N-terminal L-alpha-aminoacyl-[peptide]</text>
        <dbReference type="Rhea" id="RHEA:23904"/>
        <dbReference type="Rhea" id="RHEA-COMP:9780"/>
        <dbReference type="Rhea" id="RHEA-COMP:9795"/>
        <dbReference type="ChEBI" id="CHEBI:77644"/>
        <dbReference type="ChEBI" id="CHEBI:78597"/>
        <dbReference type="ChEBI" id="CHEBI:78599"/>
        <dbReference type="ChEBI" id="CHEBI:78608"/>
        <dbReference type="EC" id="2.3.2.2"/>
    </reaction>
</comment>
<dbReference type="InterPro" id="IPR000101">
    <property type="entry name" value="GGT_peptidase"/>
</dbReference>
<name>A0AB33JWP3_9ACTN</name>
<evidence type="ECO:0000256" key="10">
    <source>
        <dbReference type="PIRSR" id="PIRSR600101-2"/>
    </source>
</evidence>
<dbReference type="RefSeq" id="WP_407987341.1">
    <property type="nucleotide sequence ID" value="NZ_AP035881.2"/>
</dbReference>
<evidence type="ECO:0000256" key="6">
    <source>
        <dbReference type="ARBA" id="ARBA00023145"/>
    </source>
</evidence>
<dbReference type="InterPro" id="IPR029055">
    <property type="entry name" value="Ntn_hydrolases_N"/>
</dbReference>
<organism evidence="14">
    <name type="scientific">Kitasatospora sp. CMC57</name>
    <dbReference type="NCBI Taxonomy" id="3231513"/>
    <lineage>
        <taxon>Bacteria</taxon>
        <taxon>Bacillati</taxon>
        <taxon>Actinomycetota</taxon>
        <taxon>Actinomycetes</taxon>
        <taxon>Kitasatosporales</taxon>
        <taxon>Streptomycetaceae</taxon>
        <taxon>Kitasatospora</taxon>
    </lineage>
</organism>
<dbReference type="Gene3D" id="3.60.20.40">
    <property type="match status" value="1"/>
</dbReference>
<feature type="active site" description="Nucleophile" evidence="9">
    <location>
        <position position="405"/>
    </location>
</feature>
<dbReference type="InterPro" id="IPR043137">
    <property type="entry name" value="GGT_ssub_C"/>
</dbReference>
<dbReference type="Gene3D" id="1.10.246.130">
    <property type="match status" value="1"/>
</dbReference>